<dbReference type="InterPro" id="IPR007371">
    <property type="entry name" value="TPK_catalytic"/>
</dbReference>
<dbReference type="Pfam" id="PF04263">
    <property type="entry name" value="TPK_catalytic"/>
    <property type="match status" value="1"/>
</dbReference>
<name>A0A1E5RVA0_HANUV</name>
<evidence type="ECO:0000256" key="3">
    <source>
        <dbReference type="ARBA" id="ARBA00022777"/>
    </source>
</evidence>
<dbReference type="Gene3D" id="2.60.120.320">
    <property type="entry name" value="Thiamin pyrophosphokinase, thiamin-binding domain"/>
    <property type="match status" value="1"/>
</dbReference>
<keyword evidence="1" id="KW-0808">Transferase</keyword>
<keyword evidence="4" id="KW-0067">ATP-binding</keyword>
<keyword evidence="7" id="KW-1185">Reference proteome</keyword>
<evidence type="ECO:0000256" key="2">
    <source>
        <dbReference type="ARBA" id="ARBA00022741"/>
    </source>
</evidence>
<evidence type="ECO:0000313" key="6">
    <source>
        <dbReference type="EMBL" id="OEJ90623.1"/>
    </source>
</evidence>
<dbReference type="PIRSF" id="PIRSF031057">
    <property type="entry name" value="Thiamin_pyrophosphokinase"/>
    <property type="match status" value="1"/>
</dbReference>
<dbReference type="InterPro" id="IPR016966">
    <property type="entry name" value="Thiamin_pyrophosphokinase_euk"/>
</dbReference>
<dbReference type="InterPro" id="IPR036371">
    <property type="entry name" value="TPK_B1-bd_sf"/>
</dbReference>
<evidence type="ECO:0000259" key="5">
    <source>
        <dbReference type="Pfam" id="PF04263"/>
    </source>
</evidence>
<dbReference type="PANTHER" id="PTHR13622:SF8">
    <property type="entry name" value="THIAMIN PYROPHOSPHOKINASE 1"/>
    <property type="match status" value="1"/>
</dbReference>
<sequence length="353" mass="40823">MPEDEVEEYLQKVIVNPELLENHDILDLANKDPLVLHKPSNNINTIDLQSILTGETDVYQGLFLLNQDIKINEQVFDTIWKQSDIHICCDGGIQRLYKYTKSKMSKDRSLEYIPDYLIGDFDSLDLGIKEFYLKHGTIVIKQETQMSSDLQKSISIFKLSFLNVLQTYVDPKKENFGIELYDGIHKLDSQYDKDFELMGQKKDFRVIAFSGLGGRVDQCIQNISQLYHTWLNYDTSFSKQPKMIFVNEVDIVFKVPKDGFYITWPTEWKLNEKSPVLLNSGILPIGEANHLKYTLGYKWDVRDFNLSMINGFVSSSNRFSCASGCYTHSVKDVIVNIELNYENLSKLLKVMNK</sequence>
<evidence type="ECO:0000256" key="1">
    <source>
        <dbReference type="ARBA" id="ARBA00022679"/>
    </source>
</evidence>
<comment type="caution">
    <text evidence="6">The sequence shown here is derived from an EMBL/GenBank/DDBJ whole genome shotgun (WGS) entry which is preliminary data.</text>
</comment>
<dbReference type="GO" id="GO:0016301">
    <property type="term" value="F:kinase activity"/>
    <property type="evidence" value="ECO:0007669"/>
    <property type="project" value="UniProtKB-KW"/>
</dbReference>
<keyword evidence="3 6" id="KW-0418">Kinase</keyword>
<gene>
    <name evidence="6" type="ORF">AWRI3580_g1382</name>
</gene>
<dbReference type="STRING" id="29833.A0A1E5RVA0"/>
<dbReference type="AlphaFoldDB" id="A0A1E5RVA0"/>
<dbReference type="Proteomes" id="UP000095358">
    <property type="component" value="Unassembled WGS sequence"/>
</dbReference>
<dbReference type="GO" id="GO:0005524">
    <property type="term" value="F:ATP binding"/>
    <property type="evidence" value="ECO:0007669"/>
    <property type="project" value="UniProtKB-KW"/>
</dbReference>
<dbReference type="EMBL" id="LPNN01000003">
    <property type="protein sequence ID" value="OEJ90623.1"/>
    <property type="molecule type" value="Genomic_DNA"/>
</dbReference>
<protein>
    <submittedName>
        <fullName evidence="6">Thiamine pyrophosphokinase</fullName>
    </submittedName>
</protein>
<dbReference type="PANTHER" id="PTHR13622">
    <property type="entry name" value="THIAMIN PYROPHOSPHOKINASE"/>
    <property type="match status" value="1"/>
</dbReference>
<proteinExistence type="predicted"/>
<dbReference type="InterPro" id="IPR036759">
    <property type="entry name" value="TPK_catalytic_sf"/>
</dbReference>
<dbReference type="Gene3D" id="3.40.50.10240">
    <property type="entry name" value="Thiamin pyrophosphokinase, catalytic domain"/>
    <property type="match status" value="1"/>
</dbReference>
<dbReference type="SUPFAM" id="SSF63999">
    <property type="entry name" value="Thiamin pyrophosphokinase, catalytic domain"/>
    <property type="match status" value="1"/>
</dbReference>
<accession>A0A1E5RVA0</accession>
<dbReference type="GO" id="GO:0004788">
    <property type="term" value="F:thiamine diphosphokinase activity"/>
    <property type="evidence" value="ECO:0007669"/>
    <property type="project" value="InterPro"/>
</dbReference>
<organism evidence="6 7">
    <name type="scientific">Hanseniaspora uvarum</name>
    <name type="common">Yeast</name>
    <name type="synonym">Kloeckera apiculata</name>
    <dbReference type="NCBI Taxonomy" id="29833"/>
    <lineage>
        <taxon>Eukaryota</taxon>
        <taxon>Fungi</taxon>
        <taxon>Dikarya</taxon>
        <taxon>Ascomycota</taxon>
        <taxon>Saccharomycotina</taxon>
        <taxon>Saccharomycetes</taxon>
        <taxon>Saccharomycodales</taxon>
        <taxon>Saccharomycodaceae</taxon>
        <taxon>Hanseniaspora</taxon>
    </lineage>
</organism>
<feature type="domain" description="Thiamin pyrophosphokinase catalytic" evidence="5">
    <location>
        <begin position="76"/>
        <end position="229"/>
    </location>
</feature>
<evidence type="ECO:0000313" key="7">
    <source>
        <dbReference type="Proteomes" id="UP000095358"/>
    </source>
</evidence>
<dbReference type="SUPFAM" id="SSF63862">
    <property type="entry name" value="Thiamin pyrophosphokinase, substrate-binding domain"/>
    <property type="match status" value="1"/>
</dbReference>
<dbReference type="GO" id="GO:0009229">
    <property type="term" value="P:thiamine diphosphate biosynthetic process"/>
    <property type="evidence" value="ECO:0007669"/>
    <property type="project" value="InterPro"/>
</dbReference>
<dbReference type="VEuPathDB" id="FungiDB:AWRI3580_g1382"/>
<reference evidence="7" key="1">
    <citation type="journal article" date="2016" name="Genome Announc.">
        <title>Genome sequences of three species of Hanseniaspora isolated from spontaneous wine fermentations.</title>
        <authorList>
            <person name="Sternes P.R."/>
            <person name="Lee D."/>
            <person name="Kutyna D.R."/>
            <person name="Borneman A.R."/>
        </authorList>
    </citation>
    <scope>NUCLEOTIDE SEQUENCE [LARGE SCALE GENOMIC DNA]</scope>
    <source>
        <strain evidence="7">AWRI3580</strain>
    </source>
</reference>
<keyword evidence="2" id="KW-0547">Nucleotide-binding</keyword>
<evidence type="ECO:0000256" key="4">
    <source>
        <dbReference type="ARBA" id="ARBA00022840"/>
    </source>
</evidence>
<dbReference type="OrthoDB" id="25149at2759"/>